<evidence type="ECO:0000313" key="3">
    <source>
        <dbReference type="EMBL" id="MBB6099982.1"/>
    </source>
</evidence>
<evidence type="ECO:0000256" key="1">
    <source>
        <dbReference type="ARBA" id="ARBA00006420"/>
    </source>
</evidence>
<dbReference type="AlphaFoldDB" id="A0A841I821"/>
<dbReference type="GO" id="GO:0051536">
    <property type="term" value="F:iron-sulfur cluster binding"/>
    <property type="evidence" value="ECO:0007669"/>
    <property type="project" value="InterPro"/>
</dbReference>
<proteinExistence type="inferred from homology"/>
<evidence type="ECO:0000259" key="2">
    <source>
        <dbReference type="Pfam" id="PF01592"/>
    </source>
</evidence>
<dbReference type="Pfam" id="PF01592">
    <property type="entry name" value="NifU_N"/>
    <property type="match status" value="1"/>
</dbReference>
<dbReference type="FunFam" id="3.90.1010.10:FF:000002">
    <property type="entry name" value="Iron-sulfur cluster assembly scaffold protein NifU"/>
    <property type="match status" value="1"/>
</dbReference>
<dbReference type="InterPro" id="IPR002871">
    <property type="entry name" value="NIF_FeS_clus_asmbl_NifU_N"/>
</dbReference>
<dbReference type="Proteomes" id="UP000569951">
    <property type="component" value="Unassembled WGS sequence"/>
</dbReference>
<dbReference type="CDD" id="cd06664">
    <property type="entry name" value="IscU_like"/>
    <property type="match status" value="1"/>
</dbReference>
<feature type="domain" description="NIF system FeS cluster assembly NifU N-terminal" evidence="2">
    <location>
        <begin position="8"/>
        <end position="124"/>
    </location>
</feature>
<evidence type="ECO:0000313" key="4">
    <source>
        <dbReference type="Proteomes" id="UP000569951"/>
    </source>
</evidence>
<comment type="caution">
    <text evidence="3">The sequence shown here is derived from an EMBL/GenBank/DDBJ whole genome shotgun (WGS) entry which is preliminary data.</text>
</comment>
<dbReference type="Gene3D" id="3.90.1010.10">
    <property type="match status" value="1"/>
</dbReference>
<comment type="similarity">
    <text evidence="1">Belongs to the NifU family.</text>
</comment>
<dbReference type="GO" id="GO:0005506">
    <property type="term" value="F:iron ion binding"/>
    <property type="evidence" value="ECO:0007669"/>
    <property type="project" value="InterPro"/>
</dbReference>
<name>A0A841I821_9DEIO</name>
<dbReference type="NCBIfam" id="TIGR01994">
    <property type="entry name" value="SUF_scaf_2"/>
    <property type="match status" value="1"/>
</dbReference>
<dbReference type="EMBL" id="JACHHG010000018">
    <property type="protein sequence ID" value="MBB6099982.1"/>
    <property type="molecule type" value="Genomic_DNA"/>
</dbReference>
<gene>
    <name evidence="3" type="ORF">HNR42_003443</name>
</gene>
<accession>A0A841I821</accession>
<protein>
    <submittedName>
        <fullName evidence="3">Nitrogen fixation NifU-like protein</fullName>
    </submittedName>
</protein>
<dbReference type="GO" id="GO:0016226">
    <property type="term" value="P:iron-sulfur cluster assembly"/>
    <property type="evidence" value="ECO:0007669"/>
    <property type="project" value="InterPro"/>
</dbReference>
<dbReference type="SUPFAM" id="SSF82649">
    <property type="entry name" value="SufE/NifU"/>
    <property type="match status" value="1"/>
</dbReference>
<sequence>MSVLEDLYKQVILDHYKRPHNLGRLEQPTRRQEGVNPSCGDQLTLDLLIEDDVVREVRFEGNGCAISQASASLMTDLVRGRPRKEALALARAFAAMLKSGQPDARLGDAAALVGVAKLPARIKCASLAWNTLEAALRE</sequence>
<dbReference type="PANTHER" id="PTHR10093">
    <property type="entry name" value="IRON-SULFUR CLUSTER ASSEMBLY ENZYME NIFU HOMOLOG"/>
    <property type="match status" value="1"/>
</dbReference>
<organism evidence="3 4">
    <name type="scientific">Deinobacterium chartae</name>
    <dbReference type="NCBI Taxonomy" id="521158"/>
    <lineage>
        <taxon>Bacteria</taxon>
        <taxon>Thermotogati</taxon>
        <taxon>Deinococcota</taxon>
        <taxon>Deinococci</taxon>
        <taxon>Deinococcales</taxon>
        <taxon>Deinococcaceae</taxon>
        <taxon>Deinobacterium</taxon>
    </lineage>
</organism>
<dbReference type="RefSeq" id="WP_183988720.1">
    <property type="nucleotide sequence ID" value="NZ_JACHHG010000018.1"/>
</dbReference>
<reference evidence="3 4" key="1">
    <citation type="submission" date="2020-08" db="EMBL/GenBank/DDBJ databases">
        <title>Genomic Encyclopedia of Type Strains, Phase IV (KMG-IV): sequencing the most valuable type-strain genomes for metagenomic binning, comparative biology and taxonomic classification.</title>
        <authorList>
            <person name="Goeker M."/>
        </authorList>
    </citation>
    <scope>NUCLEOTIDE SEQUENCE [LARGE SCALE GENOMIC DNA]</scope>
    <source>
        <strain evidence="3 4">DSM 21458</strain>
    </source>
</reference>
<keyword evidence="4" id="KW-1185">Reference proteome</keyword>